<name>A0A4Y2KNH1_ARAVE</name>
<dbReference type="Proteomes" id="UP000499080">
    <property type="component" value="Unassembled WGS sequence"/>
</dbReference>
<comment type="caution">
    <text evidence="1">The sequence shown here is derived from an EMBL/GenBank/DDBJ whole genome shotgun (WGS) entry which is preliminary data.</text>
</comment>
<evidence type="ECO:0000313" key="2">
    <source>
        <dbReference type="Proteomes" id="UP000499080"/>
    </source>
</evidence>
<dbReference type="AlphaFoldDB" id="A0A4Y2KNH1"/>
<sequence length="133" mass="14765">MSHFLLPPPSPLSQTVTISRTHSKRDIICGRPLLHSIHLSQHWFFSTHSSRKIRHVIHLKLQSALAVGESDLLSPSTAALRFPPFPTKVASSQGPNLVKSVDVPTALAKGTYRIGARRDGIWFGWIHPLCYSP</sequence>
<keyword evidence="2" id="KW-1185">Reference proteome</keyword>
<accession>A0A4Y2KNH1</accession>
<proteinExistence type="predicted"/>
<organism evidence="1 2">
    <name type="scientific">Araneus ventricosus</name>
    <name type="common">Orbweaver spider</name>
    <name type="synonym">Epeira ventricosa</name>
    <dbReference type="NCBI Taxonomy" id="182803"/>
    <lineage>
        <taxon>Eukaryota</taxon>
        <taxon>Metazoa</taxon>
        <taxon>Ecdysozoa</taxon>
        <taxon>Arthropoda</taxon>
        <taxon>Chelicerata</taxon>
        <taxon>Arachnida</taxon>
        <taxon>Araneae</taxon>
        <taxon>Araneomorphae</taxon>
        <taxon>Entelegynae</taxon>
        <taxon>Araneoidea</taxon>
        <taxon>Araneidae</taxon>
        <taxon>Araneus</taxon>
    </lineage>
</organism>
<evidence type="ECO:0000313" key="1">
    <source>
        <dbReference type="EMBL" id="GBN03167.1"/>
    </source>
</evidence>
<protein>
    <submittedName>
        <fullName evidence="1">Uncharacterized protein</fullName>
    </submittedName>
</protein>
<reference evidence="1 2" key="1">
    <citation type="journal article" date="2019" name="Sci. Rep.">
        <title>Orb-weaving spider Araneus ventricosus genome elucidates the spidroin gene catalogue.</title>
        <authorList>
            <person name="Kono N."/>
            <person name="Nakamura H."/>
            <person name="Ohtoshi R."/>
            <person name="Moran D.A.P."/>
            <person name="Shinohara A."/>
            <person name="Yoshida Y."/>
            <person name="Fujiwara M."/>
            <person name="Mori M."/>
            <person name="Tomita M."/>
            <person name="Arakawa K."/>
        </authorList>
    </citation>
    <scope>NUCLEOTIDE SEQUENCE [LARGE SCALE GENOMIC DNA]</scope>
</reference>
<gene>
    <name evidence="1" type="ORF">AVEN_122921_1</name>
</gene>
<dbReference type="EMBL" id="BGPR01004771">
    <property type="protein sequence ID" value="GBN03167.1"/>
    <property type="molecule type" value="Genomic_DNA"/>
</dbReference>